<organism evidence="1 2">
    <name type="scientific">Rhabditophanes sp. KR3021</name>
    <dbReference type="NCBI Taxonomy" id="114890"/>
    <lineage>
        <taxon>Eukaryota</taxon>
        <taxon>Metazoa</taxon>
        <taxon>Ecdysozoa</taxon>
        <taxon>Nematoda</taxon>
        <taxon>Chromadorea</taxon>
        <taxon>Rhabditida</taxon>
        <taxon>Tylenchina</taxon>
        <taxon>Panagrolaimomorpha</taxon>
        <taxon>Strongyloidoidea</taxon>
        <taxon>Alloionematidae</taxon>
        <taxon>Rhabditophanes</taxon>
    </lineage>
</organism>
<evidence type="ECO:0000313" key="2">
    <source>
        <dbReference type="WBParaSite" id="RSKR_0000631100.1"/>
    </source>
</evidence>
<proteinExistence type="predicted"/>
<accession>A0AC35TZV5</accession>
<dbReference type="Proteomes" id="UP000095286">
    <property type="component" value="Unplaced"/>
</dbReference>
<sequence>MSHIQNHPLRHFSANQHHLSEKLFLPPISTNFPEPESYEDTDKGYFKESEHFDLLQTQNQTNGGLNSDDIFAGLFLIIFGILGIALYTVVCITMARMCKEIVGFRFLLSQAFTDILLLLQFGIFPGVVILTQNEIIPSRFRWHFHIYLDFTWWAMVYHYAIVAWSRLAAVQFPNWFRTLSFNKCILICSSAWILGLLQSIIEHQMPWFEFLYYDPTKFGLTADWQKYSDNGTALYYMIFNWSSMIVPFPFYGIALYVLLARQRKQLDTVNYKFRGSSNSNTSTLIIQRQLSIETRLLIPCIINTLLFVVGQIGISICSNSSGKWISWAVMVIFATNSFVNPVLYLCFSSVIRRHIFTIKSRLANTSSNYKDFEFRSSSQASISYQQHQQRTSLIKWKKDSTSCSN</sequence>
<protein>
    <submittedName>
        <fullName evidence="2">G_PROTEIN_RECEP_F1_2 domain-containing protein</fullName>
    </submittedName>
</protein>
<evidence type="ECO:0000313" key="1">
    <source>
        <dbReference type="Proteomes" id="UP000095286"/>
    </source>
</evidence>
<name>A0AC35TZV5_9BILA</name>
<dbReference type="WBParaSite" id="RSKR_0000631100.1">
    <property type="protein sequence ID" value="RSKR_0000631100.1"/>
    <property type="gene ID" value="RSKR_0000631100"/>
</dbReference>
<reference evidence="2" key="1">
    <citation type="submission" date="2016-11" db="UniProtKB">
        <authorList>
            <consortium name="WormBaseParasite"/>
        </authorList>
    </citation>
    <scope>IDENTIFICATION</scope>
    <source>
        <strain evidence="2">KR3021</strain>
    </source>
</reference>